<name>A0A857JPT9_9ALTE</name>
<dbReference type="PANTHER" id="PTHR21015">
    <property type="entry name" value="UDP-N-ACETYLGLUCOSAMINE--N-ACETYLMURAMYL-(PENTAPEPTIDE) PYROPHOSPHORYL-UNDECAPRENOL N-ACETYLGLUCOSAMINE TRANSFERASE 1"/>
    <property type="match status" value="1"/>
</dbReference>
<dbReference type="InterPro" id="IPR004276">
    <property type="entry name" value="GlycoTrans_28_N"/>
</dbReference>
<evidence type="ECO:0000313" key="14">
    <source>
        <dbReference type="Proteomes" id="UP000464524"/>
    </source>
</evidence>
<evidence type="ECO:0000256" key="5">
    <source>
        <dbReference type="ARBA" id="ARBA00022960"/>
    </source>
</evidence>
<sequence length="382" mass="40915">MSNPTVIDSTMTNTLLVMAGGTGGHVFPGLAVAQALQEQNWHIHWLGTAQRMEAELVPKAGFDISFIDIAGVRGNGLVRLLVAPFKIVKAVLQARRVIKQVKPDVVIGMGGFASGPGGVAAWLMGKPLILHEQNAAPGMTNRLLARIANKVLTGFADTFDAQKKASATEQDTNLTDKYQWVGNPVRAGFADIPPKQVSATHGRLNILILGGSLGAKALNENVPLALAKHDNVMVRHQCGKGHLASVIELYKSQFGERETWQVTEFVDDMPQAYQWADLVICRAGALTVAEVSAAGVAAIFVPLPHAVDDHQTKNAQTLVEQEAGYLLAQNELVNGGLTPLLENCLAQPNMLVAMGNKARALAKLDAVQRVTHCCQLLVEKAQ</sequence>
<dbReference type="NCBIfam" id="TIGR01133">
    <property type="entry name" value="murG"/>
    <property type="match status" value="1"/>
</dbReference>
<evidence type="ECO:0000256" key="10">
    <source>
        <dbReference type="HAMAP-Rule" id="MF_00033"/>
    </source>
</evidence>
<evidence type="ECO:0000256" key="2">
    <source>
        <dbReference type="ARBA" id="ARBA00022618"/>
    </source>
</evidence>
<evidence type="ECO:0000256" key="8">
    <source>
        <dbReference type="ARBA" id="ARBA00023306"/>
    </source>
</evidence>
<dbReference type="GO" id="GO:0008360">
    <property type="term" value="P:regulation of cell shape"/>
    <property type="evidence" value="ECO:0007669"/>
    <property type="project" value="UniProtKB-KW"/>
</dbReference>
<feature type="binding site" evidence="10">
    <location>
        <position position="311"/>
    </location>
    <ligand>
        <name>UDP-N-acetyl-alpha-D-glucosamine</name>
        <dbReference type="ChEBI" id="CHEBI:57705"/>
    </ligand>
</feature>
<dbReference type="GO" id="GO:0009252">
    <property type="term" value="P:peptidoglycan biosynthetic process"/>
    <property type="evidence" value="ECO:0007669"/>
    <property type="project" value="UniProtKB-UniRule"/>
</dbReference>
<reference evidence="13 14" key="1">
    <citation type="submission" date="2019-12" db="EMBL/GenBank/DDBJ databases">
        <title>Genome sequencing and assembly of endphytes of Porphyra tenera.</title>
        <authorList>
            <person name="Park J.M."/>
            <person name="Shin R."/>
            <person name="Jo S.H."/>
        </authorList>
    </citation>
    <scope>NUCLEOTIDE SEQUENCE [LARGE SCALE GENOMIC DNA]</scope>
    <source>
        <strain evidence="13 14">GPM4</strain>
    </source>
</reference>
<dbReference type="GO" id="GO:0005886">
    <property type="term" value="C:plasma membrane"/>
    <property type="evidence" value="ECO:0007669"/>
    <property type="project" value="UniProtKB-SubCell"/>
</dbReference>
<accession>A0A857JPT9</accession>
<comment type="caution">
    <text evidence="10">Lacks conserved residue(s) required for the propagation of feature annotation.</text>
</comment>
<keyword evidence="1 10" id="KW-1003">Cell membrane</keyword>
<keyword evidence="2 10" id="KW-0132">Cell division</keyword>
<dbReference type="KEGG" id="pmes:FX988_03409"/>
<evidence type="ECO:0000259" key="11">
    <source>
        <dbReference type="Pfam" id="PF03033"/>
    </source>
</evidence>
<dbReference type="GO" id="GO:0051301">
    <property type="term" value="P:cell division"/>
    <property type="evidence" value="ECO:0007669"/>
    <property type="project" value="UniProtKB-KW"/>
</dbReference>
<evidence type="ECO:0000256" key="3">
    <source>
        <dbReference type="ARBA" id="ARBA00022676"/>
    </source>
</evidence>
<keyword evidence="3 10" id="KW-0328">Glycosyltransferase</keyword>
<comment type="similarity">
    <text evidence="10">Belongs to the glycosyltransferase 28 family. MurG subfamily.</text>
</comment>
<dbReference type="Gene3D" id="3.40.50.2000">
    <property type="entry name" value="Glycogen Phosphorylase B"/>
    <property type="match status" value="2"/>
</dbReference>
<comment type="subcellular location">
    <subcellularLocation>
        <location evidence="10">Cell membrane</location>
        <topology evidence="10">Peripheral membrane protein</topology>
        <orientation evidence="10">Cytoplasmic side</orientation>
    </subcellularLocation>
</comment>
<dbReference type="EC" id="2.4.1.227" evidence="10"/>
<dbReference type="GO" id="GO:0005975">
    <property type="term" value="P:carbohydrate metabolic process"/>
    <property type="evidence" value="ECO:0007669"/>
    <property type="project" value="InterPro"/>
</dbReference>
<feature type="binding site" evidence="10">
    <location>
        <position position="134"/>
    </location>
    <ligand>
        <name>UDP-N-acetyl-alpha-D-glucosamine</name>
        <dbReference type="ChEBI" id="CHEBI:57705"/>
    </ligand>
</feature>
<dbReference type="InterPro" id="IPR006009">
    <property type="entry name" value="GlcNAc_MurG"/>
</dbReference>
<evidence type="ECO:0000259" key="12">
    <source>
        <dbReference type="Pfam" id="PF04101"/>
    </source>
</evidence>
<dbReference type="Pfam" id="PF04101">
    <property type="entry name" value="Glyco_tran_28_C"/>
    <property type="match status" value="1"/>
</dbReference>
<evidence type="ECO:0000313" key="13">
    <source>
        <dbReference type="EMBL" id="QHJ13150.1"/>
    </source>
</evidence>
<protein>
    <recommendedName>
        <fullName evidence="10">UDP-N-acetylglucosamine--N-acetylmuramyl-(pentapeptide) pyrophosphoryl-undecaprenol N-acetylglucosamine transferase</fullName>
        <ecNumber evidence="10">2.4.1.227</ecNumber>
    </recommendedName>
    <alternativeName>
        <fullName evidence="10">Undecaprenyl-PP-MurNAc-pentapeptide-UDPGlcNAc GlcNAc transferase</fullName>
    </alternativeName>
</protein>
<keyword evidence="14" id="KW-1185">Reference proteome</keyword>
<evidence type="ECO:0000256" key="9">
    <source>
        <dbReference type="ARBA" id="ARBA00023316"/>
    </source>
</evidence>
<feature type="binding site" evidence="10">
    <location>
        <position position="186"/>
    </location>
    <ligand>
        <name>UDP-N-acetyl-alpha-D-glucosamine</name>
        <dbReference type="ChEBI" id="CHEBI:57705"/>
    </ligand>
</feature>
<comment type="pathway">
    <text evidence="10">Cell wall biogenesis; peptidoglycan biosynthesis.</text>
</comment>
<dbReference type="RefSeq" id="WP_160181270.1">
    <property type="nucleotide sequence ID" value="NZ_CP047656.1"/>
</dbReference>
<evidence type="ECO:0000256" key="6">
    <source>
        <dbReference type="ARBA" id="ARBA00022984"/>
    </source>
</evidence>
<dbReference type="Pfam" id="PF03033">
    <property type="entry name" value="Glyco_transf_28"/>
    <property type="match status" value="1"/>
</dbReference>
<dbReference type="UniPathway" id="UPA00219"/>
<evidence type="ECO:0000256" key="4">
    <source>
        <dbReference type="ARBA" id="ARBA00022679"/>
    </source>
</evidence>
<dbReference type="CDD" id="cd03785">
    <property type="entry name" value="GT28_MurG"/>
    <property type="match status" value="1"/>
</dbReference>
<dbReference type="GO" id="GO:0050511">
    <property type="term" value="F:undecaprenyldiphospho-muramoylpentapeptide beta-N-acetylglucosaminyltransferase activity"/>
    <property type="evidence" value="ECO:0007669"/>
    <property type="project" value="UniProtKB-UniRule"/>
</dbReference>
<dbReference type="PANTHER" id="PTHR21015:SF22">
    <property type="entry name" value="GLYCOSYLTRANSFERASE"/>
    <property type="match status" value="1"/>
</dbReference>
<proteinExistence type="inferred from homology"/>
<dbReference type="HAMAP" id="MF_00033">
    <property type="entry name" value="MurG"/>
    <property type="match status" value="1"/>
</dbReference>
<dbReference type="GO" id="GO:0071555">
    <property type="term" value="P:cell wall organization"/>
    <property type="evidence" value="ECO:0007669"/>
    <property type="project" value="UniProtKB-KW"/>
</dbReference>
<feature type="binding site" evidence="10">
    <location>
        <position position="212"/>
    </location>
    <ligand>
        <name>UDP-N-acetyl-alpha-D-glucosamine</name>
        <dbReference type="ChEBI" id="CHEBI:57705"/>
    </ligand>
</feature>
<keyword evidence="8 10" id="KW-0131">Cell cycle</keyword>
<evidence type="ECO:0000256" key="1">
    <source>
        <dbReference type="ARBA" id="ARBA00022475"/>
    </source>
</evidence>
<feature type="binding site" evidence="10">
    <location>
        <begin position="22"/>
        <end position="24"/>
    </location>
    <ligand>
        <name>UDP-N-acetyl-alpha-D-glucosamine</name>
        <dbReference type="ChEBI" id="CHEBI:57705"/>
    </ligand>
</feature>
<gene>
    <name evidence="10" type="primary">murG</name>
    <name evidence="13" type="ORF">FX988_03409</name>
</gene>
<keyword evidence="4 10" id="KW-0808">Transferase</keyword>
<feature type="domain" description="Glycosyltransferase family 28 N-terminal" evidence="11">
    <location>
        <begin position="16"/>
        <end position="152"/>
    </location>
</feature>
<dbReference type="OrthoDB" id="9808936at2"/>
<dbReference type="InterPro" id="IPR007235">
    <property type="entry name" value="Glyco_trans_28_C"/>
</dbReference>
<organism evidence="13 14">
    <name type="scientific">Paraglaciecola mesophila</name>
    <dbReference type="NCBI Taxonomy" id="197222"/>
    <lineage>
        <taxon>Bacteria</taxon>
        <taxon>Pseudomonadati</taxon>
        <taxon>Pseudomonadota</taxon>
        <taxon>Gammaproteobacteria</taxon>
        <taxon>Alteromonadales</taxon>
        <taxon>Alteromonadaceae</taxon>
        <taxon>Paraglaciecola</taxon>
    </lineage>
</organism>
<keyword evidence="9 10" id="KW-0961">Cell wall biogenesis/degradation</keyword>
<comment type="catalytic activity">
    <reaction evidence="10">
        <text>di-trans,octa-cis-undecaprenyl diphospho-N-acetyl-alpha-D-muramoyl-L-alanyl-D-glutamyl-meso-2,6-diaminopimeloyl-D-alanyl-D-alanine + UDP-N-acetyl-alpha-D-glucosamine = di-trans,octa-cis-undecaprenyl diphospho-[N-acetyl-alpha-D-glucosaminyl-(1-&gt;4)]-N-acetyl-alpha-D-muramoyl-L-alanyl-D-glutamyl-meso-2,6-diaminopimeloyl-D-alanyl-D-alanine + UDP + H(+)</text>
        <dbReference type="Rhea" id="RHEA:31227"/>
        <dbReference type="ChEBI" id="CHEBI:15378"/>
        <dbReference type="ChEBI" id="CHEBI:57705"/>
        <dbReference type="ChEBI" id="CHEBI:58223"/>
        <dbReference type="ChEBI" id="CHEBI:61387"/>
        <dbReference type="ChEBI" id="CHEBI:61388"/>
        <dbReference type="EC" id="2.4.1.227"/>
    </reaction>
</comment>
<feature type="domain" description="Glycosyl transferase family 28 C-terminal" evidence="12">
    <location>
        <begin position="206"/>
        <end position="369"/>
    </location>
</feature>
<evidence type="ECO:0000256" key="7">
    <source>
        <dbReference type="ARBA" id="ARBA00023136"/>
    </source>
</evidence>
<keyword evidence="5 10" id="KW-0133">Cell shape</keyword>
<dbReference type="SUPFAM" id="SSF53756">
    <property type="entry name" value="UDP-Glycosyltransferase/glycogen phosphorylase"/>
    <property type="match status" value="1"/>
</dbReference>
<comment type="function">
    <text evidence="10">Cell wall formation. Catalyzes the transfer of a GlcNAc subunit on undecaprenyl-pyrophosphoryl-MurNAc-pentapeptide (lipid intermediate I) to form undecaprenyl-pyrophosphoryl-MurNAc-(pentapeptide)GlcNAc (lipid intermediate II).</text>
</comment>
<keyword evidence="6 10" id="KW-0573">Peptidoglycan synthesis</keyword>
<dbReference type="Proteomes" id="UP000464524">
    <property type="component" value="Chromosome"/>
</dbReference>
<dbReference type="EMBL" id="CP047656">
    <property type="protein sequence ID" value="QHJ13150.1"/>
    <property type="molecule type" value="Genomic_DNA"/>
</dbReference>
<keyword evidence="7 10" id="KW-0472">Membrane</keyword>
<feature type="binding site" evidence="10">
    <location>
        <begin position="285"/>
        <end position="290"/>
    </location>
    <ligand>
        <name>UDP-N-acetyl-alpha-D-glucosamine</name>
        <dbReference type="ChEBI" id="CHEBI:57705"/>
    </ligand>
</feature>
<dbReference type="AlphaFoldDB" id="A0A857JPT9"/>